<dbReference type="NCBIfam" id="TIGR01251">
    <property type="entry name" value="ribP_PPkin"/>
    <property type="match status" value="1"/>
</dbReference>
<evidence type="ECO:0000256" key="7">
    <source>
        <dbReference type="ARBA" id="ARBA00022840"/>
    </source>
</evidence>
<dbReference type="Proteomes" id="UP000286862">
    <property type="component" value="Unassembled WGS sequence"/>
</dbReference>
<keyword evidence="2 10" id="KW-0808">Transferase</keyword>
<dbReference type="InterPro" id="IPR005946">
    <property type="entry name" value="Rib-P_diPkinase"/>
</dbReference>
<dbReference type="InterPro" id="IPR029057">
    <property type="entry name" value="PRTase-like"/>
</dbReference>
<keyword evidence="5" id="KW-0547">Nucleotide-binding</keyword>
<dbReference type="InterPro" id="IPR000836">
    <property type="entry name" value="PRTase_dom"/>
</dbReference>
<keyword evidence="7" id="KW-0067">ATP-binding</keyword>
<evidence type="ECO:0000313" key="11">
    <source>
        <dbReference type="Proteomes" id="UP000286862"/>
    </source>
</evidence>
<proteinExistence type="predicted"/>
<dbReference type="GO" id="GO:0002189">
    <property type="term" value="C:ribose phosphate diphosphokinase complex"/>
    <property type="evidence" value="ECO:0007669"/>
    <property type="project" value="TreeGrafter"/>
</dbReference>
<dbReference type="GO" id="GO:0004749">
    <property type="term" value="F:ribose phosphate diphosphokinase activity"/>
    <property type="evidence" value="ECO:0007669"/>
    <property type="project" value="UniProtKB-EC"/>
</dbReference>
<feature type="non-terminal residue" evidence="10">
    <location>
        <position position="1"/>
    </location>
</feature>
<evidence type="ECO:0000256" key="4">
    <source>
        <dbReference type="ARBA" id="ARBA00022727"/>
    </source>
</evidence>
<keyword evidence="3" id="KW-0479">Metal-binding</keyword>
<dbReference type="GO" id="GO:0005524">
    <property type="term" value="F:ATP binding"/>
    <property type="evidence" value="ECO:0007669"/>
    <property type="project" value="UniProtKB-KW"/>
</dbReference>
<sequence length="190" mass="20651">RRVLCMDLHAGQIQGFFNIPVDHLYSAPILLKHIRRNFEDVVMVSPDAGGVERTRAFAKRLNADLAIIDKRRERANECEAMNVIGDVSGKTAVLLDDMVDTAGTLCGAAAKLKENGAKEVHACCAHAVLSGQAIERINNSQIKSLVVTNSIPLADKGERCDKIKVLSVGELLGEAISRIHSEDSVSYLFV</sequence>
<dbReference type="GO" id="GO:0005737">
    <property type="term" value="C:cytoplasm"/>
    <property type="evidence" value="ECO:0007669"/>
    <property type="project" value="TreeGrafter"/>
</dbReference>
<dbReference type="EC" id="2.7.6.1" evidence="1"/>
<keyword evidence="6 10" id="KW-0418">Kinase</keyword>
<comment type="caution">
    <text evidence="10">The sequence shown here is derived from an EMBL/GenBank/DDBJ whole genome shotgun (WGS) entry which is preliminary data.</text>
</comment>
<gene>
    <name evidence="10" type="ORF">VT99_13931</name>
</gene>
<dbReference type="FunFam" id="3.40.50.2020:FF:000002">
    <property type="entry name" value="Ribose-phosphate pyrophosphokinase"/>
    <property type="match status" value="1"/>
</dbReference>
<evidence type="ECO:0000256" key="6">
    <source>
        <dbReference type="ARBA" id="ARBA00022777"/>
    </source>
</evidence>
<dbReference type="PANTHER" id="PTHR10210">
    <property type="entry name" value="RIBOSE-PHOSPHATE DIPHOSPHOKINASE FAMILY MEMBER"/>
    <property type="match status" value="1"/>
</dbReference>
<dbReference type="Gene3D" id="3.40.50.2020">
    <property type="match status" value="2"/>
</dbReference>
<reference evidence="10 11" key="1">
    <citation type="submission" date="2017-01" db="EMBL/GenBank/DDBJ databases">
        <title>The cable genome- insights into the physiology and evolution of filamentous bacteria capable of sulfide oxidation via long distance electron transfer.</title>
        <authorList>
            <person name="Schreiber L."/>
            <person name="Bjerg J.T."/>
            <person name="Boggild A."/>
            <person name="Van De Vossenberg J."/>
            <person name="Meysman F."/>
            <person name="Nielsen L.P."/>
            <person name="Schramm A."/>
            <person name="Kjeldsen K.U."/>
        </authorList>
    </citation>
    <scope>NUCLEOTIDE SEQUENCE [LARGE SCALE GENOMIC DNA]</scope>
    <source>
        <strain evidence="10">A2</strain>
    </source>
</reference>
<dbReference type="GO" id="GO:0016301">
    <property type="term" value="F:kinase activity"/>
    <property type="evidence" value="ECO:0007669"/>
    <property type="project" value="UniProtKB-KW"/>
</dbReference>
<evidence type="ECO:0000313" key="10">
    <source>
        <dbReference type="EMBL" id="RWX43310.1"/>
    </source>
</evidence>
<comment type="catalytic activity">
    <reaction evidence="9">
        <text>D-ribose 5-phosphate + ATP = 5-phospho-alpha-D-ribose 1-diphosphate + AMP + H(+)</text>
        <dbReference type="Rhea" id="RHEA:15609"/>
        <dbReference type="ChEBI" id="CHEBI:15378"/>
        <dbReference type="ChEBI" id="CHEBI:30616"/>
        <dbReference type="ChEBI" id="CHEBI:58017"/>
        <dbReference type="ChEBI" id="CHEBI:78346"/>
        <dbReference type="ChEBI" id="CHEBI:456215"/>
        <dbReference type="EC" id="2.7.6.1"/>
    </reaction>
</comment>
<dbReference type="Pfam" id="PF14572">
    <property type="entry name" value="Pribosyl_synth"/>
    <property type="match status" value="1"/>
</dbReference>
<dbReference type="SUPFAM" id="SSF53271">
    <property type="entry name" value="PRTase-like"/>
    <property type="match status" value="2"/>
</dbReference>
<dbReference type="GO" id="GO:0009156">
    <property type="term" value="P:ribonucleoside monophosphate biosynthetic process"/>
    <property type="evidence" value="ECO:0007669"/>
    <property type="project" value="InterPro"/>
</dbReference>
<evidence type="ECO:0000256" key="9">
    <source>
        <dbReference type="ARBA" id="ARBA00049535"/>
    </source>
</evidence>
<dbReference type="EMBL" id="MTKQ01000393">
    <property type="protein sequence ID" value="RWX43310.1"/>
    <property type="molecule type" value="Genomic_DNA"/>
</dbReference>
<keyword evidence="8" id="KW-0460">Magnesium</keyword>
<organism evidence="10 11">
    <name type="scientific">Candidatus Electrothrix marina</name>
    <dbReference type="NCBI Taxonomy" id="1859130"/>
    <lineage>
        <taxon>Bacteria</taxon>
        <taxon>Pseudomonadati</taxon>
        <taxon>Thermodesulfobacteriota</taxon>
        <taxon>Desulfobulbia</taxon>
        <taxon>Desulfobulbales</taxon>
        <taxon>Desulfobulbaceae</taxon>
        <taxon>Candidatus Electrothrix</taxon>
    </lineage>
</organism>
<dbReference type="PROSITE" id="PS00114">
    <property type="entry name" value="PRPP_SYNTHASE"/>
    <property type="match status" value="1"/>
</dbReference>
<dbReference type="GO" id="GO:0006015">
    <property type="term" value="P:5-phosphoribose 1-diphosphate biosynthetic process"/>
    <property type="evidence" value="ECO:0007669"/>
    <property type="project" value="TreeGrafter"/>
</dbReference>
<dbReference type="PANTHER" id="PTHR10210:SF41">
    <property type="entry name" value="RIBOSE-PHOSPHATE PYROPHOSPHOKINASE 1, CHLOROPLASTIC"/>
    <property type="match status" value="1"/>
</dbReference>
<protein>
    <recommendedName>
        <fullName evidence="1">ribose-phosphate diphosphokinase</fullName>
        <ecNumber evidence="1">2.7.6.1</ecNumber>
    </recommendedName>
</protein>
<keyword evidence="4" id="KW-0545">Nucleotide biosynthesis</keyword>
<evidence type="ECO:0000256" key="1">
    <source>
        <dbReference type="ARBA" id="ARBA00013247"/>
    </source>
</evidence>
<name>A0A3S3U461_9BACT</name>
<evidence type="ECO:0000256" key="8">
    <source>
        <dbReference type="ARBA" id="ARBA00022842"/>
    </source>
</evidence>
<evidence type="ECO:0000256" key="2">
    <source>
        <dbReference type="ARBA" id="ARBA00022679"/>
    </source>
</evidence>
<dbReference type="InterPro" id="IPR000842">
    <property type="entry name" value="PRib_PP_synth_CS"/>
</dbReference>
<dbReference type="CDD" id="cd06223">
    <property type="entry name" value="PRTases_typeI"/>
    <property type="match status" value="1"/>
</dbReference>
<evidence type="ECO:0000256" key="3">
    <source>
        <dbReference type="ARBA" id="ARBA00022723"/>
    </source>
</evidence>
<accession>A0A3S3U461</accession>
<dbReference type="GO" id="GO:0000287">
    <property type="term" value="F:magnesium ion binding"/>
    <property type="evidence" value="ECO:0007669"/>
    <property type="project" value="InterPro"/>
</dbReference>
<evidence type="ECO:0000256" key="5">
    <source>
        <dbReference type="ARBA" id="ARBA00022741"/>
    </source>
</evidence>
<dbReference type="GO" id="GO:0006164">
    <property type="term" value="P:purine nucleotide biosynthetic process"/>
    <property type="evidence" value="ECO:0007669"/>
    <property type="project" value="TreeGrafter"/>
</dbReference>
<dbReference type="AlphaFoldDB" id="A0A3S3U461"/>